<dbReference type="InterPro" id="IPR036937">
    <property type="entry name" value="Adhesion_dom_fimbrial_sf"/>
</dbReference>
<dbReference type="Pfam" id="PF00419">
    <property type="entry name" value="Fimbrial"/>
    <property type="match status" value="1"/>
</dbReference>
<evidence type="ECO:0000259" key="1">
    <source>
        <dbReference type="Pfam" id="PF00419"/>
    </source>
</evidence>
<dbReference type="RefSeq" id="WP_347794983.1">
    <property type="nucleotide sequence ID" value="NZ_JAYMYY010000003.1"/>
</dbReference>
<dbReference type="InterPro" id="IPR000259">
    <property type="entry name" value="Adhesion_dom_fimbrial"/>
</dbReference>
<organism evidence="2 3">
    <name type="scientific">Pseudocitrobacter cyperus</name>
    <dbReference type="NCBI Taxonomy" id="3112843"/>
    <lineage>
        <taxon>Bacteria</taxon>
        <taxon>Pseudomonadati</taxon>
        <taxon>Pseudomonadota</taxon>
        <taxon>Gammaproteobacteria</taxon>
        <taxon>Enterobacterales</taxon>
        <taxon>Enterobacteriaceae</taxon>
        <taxon>Pseudocitrobacter</taxon>
    </lineage>
</organism>
<reference evidence="2 3" key="1">
    <citation type="submission" date="2024-01" db="EMBL/GenBank/DDBJ databases">
        <title>Pseudocitrobacter sp. Endophytic strain Cyp-38L.</title>
        <authorList>
            <person name="Amer M.A."/>
            <person name="Hamed S.M."/>
        </authorList>
    </citation>
    <scope>NUCLEOTIDE SEQUENCE [LARGE SCALE GENOMIC DNA]</scope>
    <source>
        <strain evidence="2 3">Cyp38S</strain>
    </source>
</reference>
<proteinExistence type="predicted"/>
<name>A0ABV0HJV6_9ENTR</name>
<evidence type="ECO:0000313" key="3">
    <source>
        <dbReference type="Proteomes" id="UP001444146"/>
    </source>
</evidence>
<sequence length="306" mass="32937">MTCTTGIFDTVYFFDAFGGKPVYMNFTSTDGAHDYWIKVTNQITGDTKASVSGITGLHGMSNYQTQYTTTFELLDAAPSGVSDYTKTTTNGSINLYPAILSDGDSSSKYDCVLVWSCSTYAENVWDYMMNDTAKWSTARYMANEKLSVQFEPEETTCNMTKDITVKLPATTVDILAANGEAPGINFRLPISCRDALGDLMSTRHITAWLSSNDILNSADTGTILVNEDSEAGGVGVSVRSSTTGSDLTFSTGTAKLGATTVLDIAENDSVESAFNVNLYAYYKVYDASALSTGSVVATAQLMFGYD</sequence>
<dbReference type="Proteomes" id="UP001444146">
    <property type="component" value="Unassembled WGS sequence"/>
</dbReference>
<gene>
    <name evidence="2" type="ORF">VSR74_12195</name>
</gene>
<dbReference type="Gene3D" id="2.60.40.1090">
    <property type="entry name" value="Fimbrial-type adhesion domain"/>
    <property type="match status" value="1"/>
</dbReference>
<evidence type="ECO:0000313" key="2">
    <source>
        <dbReference type="EMBL" id="MEO3990573.1"/>
    </source>
</evidence>
<comment type="caution">
    <text evidence="2">The sequence shown here is derived from an EMBL/GenBank/DDBJ whole genome shotgun (WGS) entry which is preliminary data.</text>
</comment>
<dbReference type="EMBL" id="JAYMYY010000003">
    <property type="protein sequence ID" value="MEO3990573.1"/>
    <property type="molecule type" value="Genomic_DNA"/>
</dbReference>
<protein>
    <submittedName>
        <fullName evidence="2">Fimbrial protein</fullName>
    </submittedName>
</protein>
<accession>A0ABV0HJV6</accession>
<dbReference type="SUPFAM" id="SSF49401">
    <property type="entry name" value="Bacterial adhesins"/>
    <property type="match status" value="1"/>
</dbReference>
<feature type="domain" description="Fimbrial-type adhesion" evidence="1">
    <location>
        <begin position="154"/>
        <end position="305"/>
    </location>
</feature>
<dbReference type="InterPro" id="IPR008966">
    <property type="entry name" value="Adhesion_dom_sf"/>
</dbReference>
<keyword evidence="3" id="KW-1185">Reference proteome</keyword>